<comment type="caution">
    <text evidence="2">The sequence shown here is derived from an EMBL/GenBank/DDBJ whole genome shotgun (WGS) entry which is preliminary data.</text>
</comment>
<protein>
    <submittedName>
        <fullName evidence="2">Uncharacterized protein</fullName>
    </submittedName>
</protein>
<dbReference type="Proteomes" id="UP001500928">
    <property type="component" value="Unassembled WGS sequence"/>
</dbReference>
<keyword evidence="1" id="KW-0812">Transmembrane</keyword>
<dbReference type="RefSeq" id="WP_345422263.1">
    <property type="nucleotide sequence ID" value="NZ_BAABHO010000054.1"/>
</dbReference>
<organism evidence="2 3">
    <name type="scientific">Actinomycetospora chlora</name>
    <dbReference type="NCBI Taxonomy" id="663608"/>
    <lineage>
        <taxon>Bacteria</taxon>
        <taxon>Bacillati</taxon>
        <taxon>Actinomycetota</taxon>
        <taxon>Actinomycetes</taxon>
        <taxon>Pseudonocardiales</taxon>
        <taxon>Pseudonocardiaceae</taxon>
        <taxon>Actinomycetospora</taxon>
    </lineage>
</organism>
<dbReference type="EMBL" id="BAABHO010000054">
    <property type="protein sequence ID" value="GAA4806521.1"/>
    <property type="molecule type" value="Genomic_DNA"/>
</dbReference>
<feature type="transmembrane region" description="Helical" evidence="1">
    <location>
        <begin position="50"/>
        <end position="67"/>
    </location>
</feature>
<keyword evidence="1" id="KW-0472">Membrane</keyword>
<sequence length="68" mass="6966">MIAQTDRPDVATVHVPAPRRAPLVPATAVDDHVELIAADIVATAALVNRIGALALLLALGLVAVLVLL</sequence>
<keyword evidence="3" id="KW-1185">Reference proteome</keyword>
<proteinExistence type="predicted"/>
<keyword evidence="1" id="KW-1133">Transmembrane helix</keyword>
<reference evidence="3" key="1">
    <citation type="journal article" date="2019" name="Int. J. Syst. Evol. Microbiol.">
        <title>The Global Catalogue of Microorganisms (GCM) 10K type strain sequencing project: providing services to taxonomists for standard genome sequencing and annotation.</title>
        <authorList>
            <consortium name="The Broad Institute Genomics Platform"/>
            <consortium name="The Broad Institute Genome Sequencing Center for Infectious Disease"/>
            <person name="Wu L."/>
            <person name="Ma J."/>
        </authorList>
    </citation>
    <scope>NUCLEOTIDE SEQUENCE [LARGE SCALE GENOMIC DNA]</scope>
    <source>
        <strain evidence="3">JCM 17979</strain>
    </source>
</reference>
<accession>A0ABP9CDQ4</accession>
<gene>
    <name evidence="2" type="ORF">GCM10023200_50180</name>
</gene>
<evidence type="ECO:0000256" key="1">
    <source>
        <dbReference type="SAM" id="Phobius"/>
    </source>
</evidence>
<evidence type="ECO:0000313" key="3">
    <source>
        <dbReference type="Proteomes" id="UP001500928"/>
    </source>
</evidence>
<name>A0ABP9CDQ4_9PSEU</name>
<evidence type="ECO:0000313" key="2">
    <source>
        <dbReference type="EMBL" id="GAA4806521.1"/>
    </source>
</evidence>